<dbReference type="GO" id="GO:0044782">
    <property type="term" value="P:cilium organization"/>
    <property type="evidence" value="ECO:0007669"/>
    <property type="project" value="TreeGrafter"/>
</dbReference>
<dbReference type="GO" id="GO:0005930">
    <property type="term" value="C:axoneme"/>
    <property type="evidence" value="ECO:0007669"/>
    <property type="project" value="TreeGrafter"/>
</dbReference>
<name>A0A158QAA7_ENTVE</name>
<dbReference type="STRING" id="51028.A0A158QAA7"/>
<dbReference type="SMART" id="SM01297">
    <property type="entry name" value="KAP"/>
    <property type="match status" value="1"/>
</dbReference>
<gene>
    <name evidence="1" type="ORF">EVEC_LOCUS4287</name>
</gene>
<dbReference type="PANTHER" id="PTHR15605:SF2">
    <property type="entry name" value="KINESIN-ASSOCIATED PROTEIN 3"/>
    <property type="match status" value="1"/>
</dbReference>
<dbReference type="AlphaFoldDB" id="A0A158QAA7"/>
<keyword evidence="2" id="KW-1185">Reference proteome</keyword>
<dbReference type="OrthoDB" id="10265679at2759"/>
<evidence type="ECO:0000313" key="3">
    <source>
        <dbReference type="WBParaSite" id="EVEC_0000457901-mRNA-1"/>
    </source>
</evidence>
<sequence length="588" mass="66265">MDNIELQDYIEMLYEEIADKIKGTACILQLSNSAFNVKGLVENETLTGALTRVLKDDWKKSYELATNIVSIFYNFSLYSDFHSILAQHKIGTLCMQVIDYELKHWNGLDTEWHKRNDRNSLKSDSVPYKQQALVAVCFNLLMDLAEDVKVELKMVNRNLVSMLAECVAEKEASPELLIAVTKFLLKLSIFAENQQVMVNARIVERLANLFPIQNEKLRNTVFRLLFNLSFDASSRNQMVAAGLVSHVASFIDKNDYSLNLMYHLSMNDDAKAMIAYTDVIQALMRRVVSGTSSEVSKGLLLNIALEKRNAQLICGSDGSGLDVIATTALANTDHVLIKVLRNIASHSGPSQLFFSKWAHQLLETAVNKTEDENLGYAIDCLGTVNLINSLPWDKLAEELSLLPWVESAISVEREPRFFPDFILQIVILCGTMARQLEVARMLVPLVGRFIDLLSAQQEDDEMVVQIIYLFYTLITHEELSESLIGGGAQIAAYLLDLMHDRNLPIRSLCDAALTIIADRSEEWARKMDVERFRWHNAQWLEMVSDANGVASRDSTLSGSPDPSNIFGAEELLDESEIFSPNERFGQNF</sequence>
<dbReference type="GO" id="GO:0016939">
    <property type="term" value="C:kinesin II complex"/>
    <property type="evidence" value="ECO:0007669"/>
    <property type="project" value="TreeGrafter"/>
</dbReference>
<organism evidence="3">
    <name type="scientific">Enterobius vermicularis</name>
    <name type="common">Human pinworm</name>
    <dbReference type="NCBI Taxonomy" id="51028"/>
    <lineage>
        <taxon>Eukaryota</taxon>
        <taxon>Metazoa</taxon>
        <taxon>Ecdysozoa</taxon>
        <taxon>Nematoda</taxon>
        <taxon>Chromadorea</taxon>
        <taxon>Rhabditida</taxon>
        <taxon>Spirurina</taxon>
        <taxon>Oxyuridomorpha</taxon>
        <taxon>Oxyuroidea</taxon>
        <taxon>Oxyuridae</taxon>
        <taxon>Enterobius</taxon>
    </lineage>
</organism>
<evidence type="ECO:0000313" key="1">
    <source>
        <dbReference type="EMBL" id="VDD89536.1"/>
    </source>
</evidence>
<dbReference type="Gene3D" id="1.25.10.10">
    <property type="entry name" value="Leucine-rich Repeat Variant"/>
    <property type="match status" value="1"/>
</dbReference>
<dbReference type="PANTHER" id="PTHR15605">
    <property type="entry name" value="KINESIN-ASSOCIATED PROTEINS"/>
    <property type="match status" value="1"/>
</dbReference>
<dbReference type="InterPro" id="IPR008658">
    <property type="entry name" value="KAP3"/>
</dbReference>
<dbReference type="EMBL" id="UXUI01007814">
    <property type="protein sequence ID" value="VDD89536.1"/>
    <property type="molecule type" value="Genomic_DNA"/>
</dbReference>
<dbReference type="SUPFAM" id="SSF48371">
    <property type="entry name" value="ARM repeat"/>
    <property type="match status" value="1"/>
</dbReference>
<protein>
    <submittedName>
        <fullName evidence="3">Importin N-terminal domain-containing protein</fullName>
    </submittedName>
</protein>
<reference evidence="3" key="1">
    <citation type="submission" date="2016-04" db="UniProtKB">
        <authorList>
            <consortium name="WormBaseParasite"/>
        </authorList>
    </citation>
    <scope>IDENTIFICATION</scope>
</reference>
<dbReference type="InterPro" id="IPR011989">
    <property type="entry name" value="ARM-like"/>
</dbReference>
<evidence type="ECO:0000313" key="2">
    <source>
        <dbReference type="Proteomes" id="UP000274131"/>
    </source>
</evidence>
<accession>A0A158QAA7</accession>
<dbReference type="WBParaSite" id="EVEC_0000457901-mRNA-1">
    <property type="protein sequence ID" value="EVEC_0000457901-mRNA-1"/>
    <property type="gene ID" value="EVEC_0000457901"/>
</dbReference>
<reference evidence="1 2" key="2">
    <citation type="submission" date="2018-10" db="EMBL/GenBank/DDBJ databases">
        <authorList>
            <consortium name="Pathogen Informatics"/>
        </authorList>
    </citation>
    <scope>NUCLEOTIDE SEQUENCE [LARGE SCALE GENOMIC DNA]</scope>
</reference>
<dbReference type="Pfam" id="PF05804">
    <property type="entry name" value="KAP"/>
    <property type="match status" value="1"/>
</dbReference>
<dbReference type="GO" id="GO:0019894">
    <property type="term" value="F:kinesin binding"/>
    <property type="evidence" value="ECO:0007669"/>
    <property type="project" value="InterPro"/>
</dbReference>
<dbReference type="InterPro" id="IPR016024">
    <property type="entry name" value="ARM-type_fold"/>
</dbReference>
<proteinExistence type="predicted"/>
<dbReference type="GO" id="GO:0007018">
    <property type="term" value="P:microtubule-based movement"/>
    <property type="evidence" value="ECO:0007669"/>
    <property type="project" value="TreeGrafter"/>
</dbReference>
<dbReference type="GO" id="GO:0035869">
    <property type="term" value="C:ciliary transition zone"/>
    <property type="evidence" value="ECO:0007669"/>
    <property type="project" value="TreeGrafter"/>
</dbReference>
<dbReference type="Proteomes" id="UP000274131">
    <property type="component" value="Unassembled WGS sequence"/>
</dbReference>